<dbReference type="SMART" id="SM00845">
    <property type="entry name" value="GatB_Yqey"/>
    <property type="match status" value="1"/>
</dbReference>
<comment type="function">
    <text evidence="8 11">Allows the formation of correctly charged Asn-tRNA(Asn) or Gln-tRNA(Gln) through the transamidation of misacylated Asp-tRNA(Asn) or Glu-tRNA(Gln) in organisms which lack either or both of asparaginyl-tRNA or glutaminyl-tRNA synthetases. The reaction takes place in the presence of glutamine and ATP through an activated phospho-Asp-tRNA(Asn) or phospho-Glu-tRNA(Gln).</text>
</comment>
<evidence type="ECO:0000256" key="3">
    <source>
        <dbReference type="ARBA" id="ARBA00016923"/>
    </source>
</evidence>
<dbReference type="InterPro" id="IPR018027">
    <property type="entry name" value="Asn/Gln_amidotransferase"/>
</dbReference>
<comment type="catalytic activity">
    <reaction evidence="10 11">
        <text>L-glutamyl-tRNA(Gln) + L-glutamine + ATP + H2O = L-glutaminyl-tRNA(Gln) + L-glutamate + ADP + phosphate + H(+)</text>
        <dbReference type="Rhea" id="RHEA:17521"/>
        <dbReference type="Rhea" id="RHEA-COMP:9681"/>
        <dbReference type="Rhea" id="RHEA-COMP:9684"/>
        <dbReference type="ChEBI" id="CHEBI:15377"/>
        <dbReference type="ChEBI" id="CHEBI:15378"/>
        <dbReference type="ChEBI" id="CHEBI:29985"/>
        <dbReference type="ChEBI" id="CHEBI:30616"/>
        <dbReference type="ChEBI" id="CHEBI:43474"/>
        <dbReference type="ChEBI" id="CHEBI:58359"/>
        <dbReference type="ChEBI" id="CHEBI:78520"/>
        <dbReference type="ChEBI" id="CHEBI:78521"/>
        <dbReference type="ChEBI" id="CHEBI:456216"/>
    </reaction>
</comment>
<keyword evidence="14" id="KW-1185">Reference proteome</keyword>
<evidence type="ECO:0000256" key="11">
    <source>
        <dbReference type="HAMAP-Rule" id="MF_00121"/>
    </source>
</evidence>
<evidence type="ECO:0000313" key="13">
    <source>
        <dbReference type="EMBL" id="KJJ83852.1"/>
    </source>
</evidence>
<evidence type="ECO:0000256" key="8">
    <source>
        <dbReference type="ARBA" id="ARBA00024799"/>
    </source>
</evidence>
<dbReference type="AlphaFoldDB" id="A0A0F0CKT8"/>
<reference evidence="13 14" key="1">
    <citation type="submission" date="2015-02" db="EMBL/GenBank/DDBJ databases">
        <title>Single-cell genomics of uncultivated deep-branching MTB reveals a conserved set of magnetosome genes.</title>
        <authorList>
            <person name="Kolinko S."/>
            <person name="Richter M."/>
            <person name="Glockner F.O."/>
            <person name="Brachmann A."/>
            <person name="Schuler D."/>
        </authorList>
    </citation>
    <scope>NUCLEOTIDE SEQUENCE [LARGE SCALE GENOMIC DNA]</scope>
    <source>
        <strain evidence="13">SKK-01</strain>
    </source>
</reference>
<dbReference type="Gene3D" id="1.10.10.410">
    <property type="match status" value="1"/>
</dbReference>
<dbReference type="GO" id="GO:0070681">
    <property type="term" value="P:glutaminyl-tRNAGln biosynthesis via transamidation"/>
    <property type="evidence" value="ECO:0007669"/>
    <property type="project" value="TreeGrafter"/>
</dbReference>
<keyword evidence="7 11" id="KW-0648">Protein biosynthesis</keyword>
<evidence type="ECO:0000256" key="1">
    <source>
        <dbReference type="ARBA" id="ARBA00005306"/>
    </source>
</evidence>
<protein>
    <recommendedName>
        <fullName evidence="3 11">Aspartyl/glutamyl-tRNA(Asn/Gln) amidotransferase subunit B</fullName>
        <shortName evidence="11">Asp/Glu-ADT subunit B</shortName>
        <ecNumber evidence="11">6.3.5.-</ecNumber>
    </recommendedName>
</protein>
<dbReference type="InterPro" id="IPR006075">
    <property type="entry name" value="Asn/Gln-tRNA_Trfase_suB/E_cat"/>
</dbReference>
<evidence type="ECO:0000256" key="6">
    <source>
        <dbReference type="ARBA" id="ARBA00022840"/>
    </source>
</evidence>
<dbReference type="Pfam" id="PF02934">
    <property type="entry name" value="GatB_N"/>
    <property type="match status" value="1"/>
</dbReference>
<dbReference type="InterPro" id="IPR042114">
    <property type="entry name" value="GatB_C_1"/>
</dbReference>
<dbReference type="InterPro" id="IPR017959">
    <property type="entry name" value="Asn/Gln-tRNA_amidoTrfase_suB/E"/>
</dbReference>
<dbReference type="PATRIC" id="fig|1609969.3.peg.2443"/>
<dbReference type="InterPro" id="IPR004413">
    <property type="entry name" value="GatB"/>
</dbReference>
<evidence type="ECO:0000256" key="9">
    <source>
        <dbReference type="ARBA" id="ARBA00047380"/>
    </source>
</evidence>
<dbReference type="GO" id="GO:0016740">
    <property type="term" value="F:transferase activity"/>
    <property type="evidence" value="ECO:0007669"/>
    <property type="project" value="UniProtKB-KW"/>
</dbReference>
<dbReference type="Pfam" id="PF02637">
    <property type="entry name" value="GatB_Yqey"/>
    <property type="match status" value="1"/>
</dbReference>
<gene>
    <name evidence="11" type="primary">gatB</name>
    <name evidence="13" type="ORF">OMAG_002282</name>
</gene>
<comment type="caution">
    <text evidence="13">The sequence shown here is derived from an EMBL/GenBank/DDBJ whole genome shotgun (WGS) entry which is preliminary data.</text>
</comment>
<dbReference type="PANTHER" id="PTHR11659">
    <property type="entry name" value="GLUTAMYL-TRNA GLN AMIDOTRANSFERASE SUBUNIT B MITOCHONDRIAL AND PROKARYOTIC PET112-RELATED"/>
    <property type="match status" value="1"/>
</dbReference>
<comment type="subunit">
    <text evidence="2 11">Heterotrimer of A, B and C subunits.</text>
</comment>
<dbReference type="GO" id="GO:0050567">
    <property type="term" value="F:glutaminyl-tRNA synthase (glutamine-hydrolyzing) activity"/>
    <property type="evidence" value="ECO:0007669"/>
    <property type="project" value="UniProtKB-UniRule"/>
</dbReference>
<evidence type="ECO:0000256" key="5">
    <source>
        <dbReference type="ARBA" id="ARBA00022741"/>
    </source>
</evidence>
<dbReference type="SUPFAM" id="SSF55931">
    <property type="entry name" value="Glutamine synthetase/guanido kinase"/>
    <property type="match status" value="1"/>
</dbReference>
<dbReference type="InterPro" id="IPR017958">
    <property type="entry name" value="Gln-tRNA_amidoTrfase_suB_CS"/>
</dbReference>
<comment type="catalytic activity">
    <reaction evidence="9 11">
        <text>L-aspartyl-tRNA(Asn) + L-glutamine + ATP + H2O = L-asparaginyl-tRNA(Asn) + L-glutamate + ADP + phosphate + 2 H(+)</text>
        <dbReference type="Rhea" id="RHEA:14513"/>
        <dbReference type="Rhea" id="RHEA-COMP:9674"/>
        <dbReference type="Rhea" id="RHEA-COMP:9677"/>
        <dbReference type="ChEBI" id="CHEBI:15377"/>
        <dbReference type="ChEBI" id="CHEBI:15378"/>
        <dbReference type="ChEBI" id="CHEBI:29985"/>
        <dbReference type="ChEBI" id="CHEBI:30616"/>
        <dbReference type="ChEBI" id="CHEBI:43474"/>
        <dbReference type="ChEBI" id="CHEBI:58359"/>
        <dbReference type="ChEBI" id="CHEBI:78515"/>
        <dbReference type="ChEBI" id="CHEBI:78516"/>
        <dbReference type="ChEBI" id="CHEBI:456216"/>
    </reaction>
</comment>
<comment type="similarity">
    <text evidence="1 11">Belongs to the GatB/GatE family. GatB subfamily.</text>
</comment>
<evidence type="ECO:0000256" key="4">
    <source>
        <dbReference type="ARBA" id="ARBA00022598"/>
    </source>
</evidence>
<dbReference type="EC" id="6.3.5.-" evidence="11"/>
<dbReference type="FunFam" id="1.10.10.410:FF:000001">
    <property type="entry name" value="Aspartyl/glutamyl-tRNA(Asn/Gln) amidotransferase subunit B"/>
    <property type="match status" value="1"/>
</dbReference>
<dbReference type="SUPFAM" id="SSF89095">
    <property type="entry name" value="GatB/YqeY motif"/>
    <property type="match status" value="1"/>
</dbReference>
<dbReference type="HAMAP" id="MF_00121">
    <property type="entry name" value="GatB"/>
    <property type="match status" value="1"/>
</dbReference>
<evidence type="ECO:0000256" key="2">
    <source>
        <dbReference type="ARBA" id="ARBA00011123"/>
    </source>
</evidence>
<dbReference type="NCBIfam" id="NF004014">
    <property type="entry name" value="PRK05477.1-4"/>
    <property type="match status" value="1"/>
</dbReference>
<keyword evidence="13" id="KW-0808">Transferase</keyword>
<dbReference type="Proteomes" id="UP000033428">
    <property type="component" value="Unassembled WGS sequence"/>
</dbReference>
<feature type="domain" description="Asn/Gln amidotransferase" evidence="12">
    <location>
        <begin position="333"/>
        <end position="480"/>
    </location>
</feature>
<dbReference type="GO" id="GO:0006412">
    <property type="term" value="P:translation"/>
    <property type="evidence" value="ECO:0007669"/>
    <property type="project" value="UniProtKB-UniRule"/>
</dbReference>
<name>A0A0F0CKT8_9BACT</name>
<accession>A0A0F0CKT8</accession>
<keyword evidence="4 11" id="KW-0436">Ligase</keyword>
<dbReference type="Gene3D" id="1.10.150.380">
    <property type="entry name" value="GatB domain, N-terminal subdomain"/>
    <property type="match status" value="1"/>
</dbReference>
<proteinExistence type="inferred from homology"/>
<keyword evidence="6 11" id="KW-0067">ATP-binding</keyword>
<evidence type="ECO:0000256" key="7">
    <source>
        <dbReference type="ARBA" id="ARBA00022917"/>
    </source>
</evidence>
<dbReference type="EMBL" id="JYNY01000467">
    <property type="protein sequence ID" value="KJJ83852.1"/>
    <property type="molecule type" value="Genomic_DNA"/>
</dbReference>
<dbReference type="NCBIfam" id="NF004012">
    <property type="entry name" value="PRK05477.1-2"/>
    <property type="match status" value="1"/>
</dbReference>
<organism evidence="13 14">
    <name type="scientific">Candidatus Omnitrophus magneticus</name>
    <dbReference type="NCBI Taxonomy" id="1609969"/>
    <lineage>
        <taxon>Bacteria</taxon>
        <taxon>Pseudomonadati</taxon>
        <taxon>Candidatus Omnitrophota</taxon>
        <taxon>Candidatus Omnitrophus</taxon>
    </lineage>
</organism>
<dbReference type="GO" id="GO:0005524">
    <property type="term" value="F:ATP binding"/>
    <property type="evidence" value="ECO:0007669"/>
    <property type="project" value="UniProtKB-KW"/>
</dbReference>
<dbReference type="InterPro" id="IPR003789">
    <property type="entry name" value="Asn/Gln_tRNA_amidoTrase-B-like"/>
</dbReference>
<dbReference type="PANTHER" id="PTHR11659:SF0">
    <property type="entry name" value="GLUTAMYL-TRNA(GLN) AMIDOTRANSFERASE SUBUNIT B, MITOCHONDRIAL"/>
    <property type="match status" value="1"/>
</dbReference>
<sequence length="484" mass="55472">MENKNSKYETVIGLEVHVQLLTKTKAFCACSILFGKEPNTQVCPVCLGLPGVLPVLNKVFFEYALKTAIALNCDIQKIVKFDRKNYYYPDLPKNYQISQYDMPLAYKGKLSVTMDDGQERVIGITRVHLEEDAGKLMHDTALPYSYVDLNRTGTPLLEIVSEPDIRTPEEAYWYLVTLKQIIKYLGVSDCNMEEGSLRCDANISLRRRGETKLGSKVEIKNLNSFKAVRDALLFEEERQEIVLEESKTINKETRLWNAEKCVTRPMRSKEEAEDYRYFPEPDLVPFEIEKDFIEKIRALIPELPEDKMKRFKEQYGFNEKDIKVLTLDREIADYFEKVARLSEDSVNALNWMKGEVMMHLNERAIEINALGLKPENLAEIIKMTKDAIISHSAAKDILRICIDEKKSPREIARERSLEQVSDESAIKKIVLDVIKANQKSVNDYLGGKENALGFLVGQVMKLSKGKANPKLANDLLRAELTRKN</sequence>
<dbReference type="InterPro" id="IPR023168">
    <property type="entry name" value="GatB_Yqey_C_2"/>
</dbReference>
<dbReference type="PROSITE" id="PS01234">
    <property type="entry name" value="GATB"/>
    <property type="match status" value="1"/>
</dbReference>
<dbReference type="NCBIfam" id="TIGR00133">
    <property type="entry name" value="gatB"/>
    <property type="match status" value="1"/>
</dbReference>
<dbReference type="InterPro" id="IPR014746">
    <property type="entry name" value="Gln_synth/guanido_kin_cat_dom"/>
</dbReference>
<evidence type="ECO:0000313" key="14">
    <source>
        <dbReference type="Proteomes" id="UP000033428"/>
    </source>
</evidence>
<keyword evidence="5 11" id="KW-0547">Nucleotide-binding</keyword>
<evidence type="ECO:0000256" key="10">
    <source>
        <dbReference type="ARBA" id="ARBA00047913"/>
    </source>
</evidence>
<dbReference type="GO" id="GO:0050566">
    <property type="term" value="F:asparaginyl-tRNA synthase (glutamine-hydrolyzing) activity"/>
    <property type="evidence" value="ECO:0007669"/>
    <property type="project" value="RHEA"/>
</dbReference>
<evidence type="ECO:0000259" key="12">
    <source>
        <dbReference type="SMART" id="SM00845"/>
    </source>
</evidence>